<accession>A0A419RQE8</accession>
<evidence type="ECO:0000313" key="2">
    <source>
        <dbReference type="Proteomes" id="UP000285232"/>
    </source>
</evidence>
<proteinExistence type="predicted"/>
<reference evidence="1 2" key="1">
    <citation type="journal article" date="2017" name="Int. J. Syst. Evol. Microbiol.">
        <title>Erythrobacter aquimixticola sp. nov., isolated from the junction between the ocean and a freshwater spring.</title>
        <authorList>
            <person name="Park S."/>
            <person name="Jung Y.T."/>
            <person name="Choi S.J."/>
            <person name="Yoon J.H."/>
        </authorList>
    </citation>
    <scope>NUCLEOTIDE SEQUENCE [LARGE SCALE GENOMIC DNA]</scope>
    <source>
        <strain evidence="1 2">JSSK-14</strain>
    </source>
</reference>
<keyword evidence="2" id="KW-1185">Reference proteome</keyword>
<protein>
    <submittedName>
        <fullName evidence="1">Transposase</fullName>
    </submittedName>
</protein>
<gene>
    <name evidence="1" type="ORF">D6201_00245</name>
</gene>
<dbReference type="RefSeq" id="WP_120046880.1">
    <property type="nucleotide sequence ID" value="NZ_RAHX01000001.1"/>
</dbReference>
<dbReference type="OrthoDB" id="8778913at2"/>
<dbReference type="EMBL" id="RAHX01000001">
    <property type="protein sequence ID" value="RJY07990.1"/>
    <property type="molecule type" value="Genomic_DNA"/>
</dbReference>
<dbReference type="AlphaFoldDB" id="A0A419RQE8"/>
<dbReference type="Proteomes" id="UP000285232">
    <property type="component" value="Unassembled WGS sequence"/>
</dbReference>
<evidence type="ECO:0000313" key="1">
    <source>
        <dbReference type="EMBL" id="RJY07990.1"/>
    </source>
</evidence>
<name>A0A419RQE8_9SPHN</name>
<comment type="caution">
    <text evidence="1">The sequence shown here is derived from an EMBL/GenBank/DDBJ whole genome shotgun (WGS) entry which is preliminary data.</text>
</comment>
<organism evidence="1 2">
    <name type="scientific">Aurantiacibacter aquimixticola</name>
    <dbReference type="NCBI Taxonomy" id="1958945"/>
    <lineage>
        <taxon>Bacteria</taxon>
        <taxon>Pseudomonadati</taxon>
        <taxon>Pseudomonadota</taxon>
        <taxon>Alphaproteobacteria</taxon>
        <taxon>Sphingomonadales</taxon>
        <taxon>Erythrobacteraceae</taxon>
        <taxon>Aurantiacibacter</taxon>
    </lineage>
</organism>
<sequence length="299" mass="33218">MPRVIPNIDDTSCELGDCIAALHEFGFRPDEEESLLHGAKWLRKLGNNRDFLGDILVEELKHGVCAAEEASDYGPQVVMLSTLGSEFYMRANFWPSVDEHMFRASGQAAFSYEVPHDHNFDFLTLGYFGPGYASDYYEYDFEAVAGAVGEKAGLRFIERSTLDPGKLMHYRAHLDVHSQMPPDSLSVSINIMHAGGAQGWLDQYRFDIERDEIAGVISAGGTETFLRIATGLGGPEALDLAEHFAKAHPSDRMRLVALEAQAGVLDPAERDALWRRAESSGSRLVAREATRMRRELVHA</sequence>